<gene>
    <name evidence="1" type="ORF">PAPOLLO_LOCUS17941</name>
</gene>
<evidence type="ECO:0000313" key="1">
    <source>
        <dbReference type="EMBL" id="CAG5023374.1"/>
    </source>
</evidence>
<keyword evidence="2" id="KW-1185">Reference proteome</keyword>
<organism evidence="1 2">
    <name type="scientific">Parnassius apollo</name>
    <name type="common">Apollo butterfly</name>
    <name type="synonym">Papilio apollo</name>
    <dbReference type="NCBI Taxonomy" id="110799"/>
    <lineage>
        <taxon>Eukaryota</taxon>
        <taxon>Metazoa</taxon>
        <taxon>Ecdysozoa</taxon>
        <taxon>Arthropoda</taxon>
        <taxon>Hexapoda</taxon>
        <taxon>Insecta</taxon>
        <taxon>Pterygota</taxon>
        <taxon>Neoptera</taxon>
        <taxon>Endopterygota</taxon>
        <taxon>Lepidoptera</taxon>
        <taxon>Glossata</taxon>
        <taxon>Ditrysia</taxon>
        <taxon>Papilionoidea</taxon>
        <taxon>Papilionidae</taxon>
        <taxon>Parnassiinae</taxon>
        <taxon>Parnassini</taxon>
        <taxon>Parnassius</taxon>
        <taxon>Parnassius</taxon>
    </lineage>
</organism>
<evidence type="ECO:0000313" key="2">
    <source>
        <dbReference type="Proteomes" id="UP000691718"/>
    </source>
</evidence>
<dbReference type="EMBL" id="CAJQZP010001153">
    <property type="protein sequence ID" value="CAG5023374.1"/>
    <property type="molecule type" value="Genomic_DNA"/>
</dbReference>
<sequence length="538" mass="61642">MQKDTNAILETLVCTVDSESCMKGVCSKCKTRGIVYEKNNRERIVPLRQWVRKSEVVEKGGKKIKISKNVPVTENHTIQEVIKKFENELMNFRTHVYNIRHQYKAYRQCIYGLTGTEVALHIDFSENYACKYHSEVQSHHFGSRNQVTLHTAVMYNYSTETQSIEVTSYCTVSSNQNHGPSAIWAHLHPILSEVKNKHPVVTTVHFFSDGPATQYKEKINFYLMANRFFENYEFRKISWNFFESWHGKGAADGVGGTLKRQADAIVARGADIADAYEFFSTLQDVSKIKLFMVTDEDIENVAKTIPSKITPLKGTMQVHQMFTETRGILNYRILSCFCERFCSCHGPKTYQPTLPDTEDIANQKSSYEEDEPNLGTEDFSLADITNKIGMPSKRFYDIVYYSPSESSDEDQPLVTYITKDSINPPVVSGTSYQTLQPQDIHPNKIEDGVYVLVKVRSERNVLYTYAGVVKSTVDEEGDVLVMFLKTIDDSGRLFRLVENDLSDVPFDDLIEILPTPRVVRKGRRQFLEFEKPLPVFEK</sequence>
<proteinExistence type="predicted"/>
<dbReference type="Proteomes" id="UP000691718">
    <property type="component" value="Unassembled WGS sequence"/>
</dbReference>
<comment type="caution">
    <text evidence="1">The sequence shown here is derived from an EMBL/GenBank/DDBJ whole genome shotgun (WGS) entry which is preliminary data.</text>
</comment>
<dbReference type="OrthoDB" id="6375801at2759"/>
<accession>A0A8S3XJ44</accession>
<protein>
    <submittedName>
        <fullName evidence="1">(apollo) hypothetical protein</fullName>
    </submittedName>
</protein>
<name>A0A8S3XJ44_PARAO</name>
<dbReference type="AlphaFoldDB" id="A0A8S3XJ44"/>
<dbReference type="PANTHER" id="PTHR46601:SF2">
    <property type="entry name" value="UBIQUITIN-LIKE PROTEASE FAMILY PROFILE DOMAIN-CONTAINING PROTEIN"/>
    <property type="match status" value="1"/>
</dbReference>
<reference evidence="1" key="1">
    <citation type="submission" date="2021-04" db="EMBL/GenBank/DDBJ databases">
        <authorList>
            <person name="Tunstrom K."/>
        </authorList>
    </citation>
    <scope>NUCLEOTIDE SEQUENCE</scope>
</reference>
<dbReference type="PANTHER" id="PTHR46601">
    <property type="entry name" value="ULP_PROTEASE DOMAIN-CONTAINING PROTEIN"/>
    <property type="match status" value="1"/>
</dbReference>